<gene>
    <name evidence="2" type="primary">ND6</name>
</gene>
<feature type="transmembrane region" description="Helical" evidence="1">
    <location>
        <begin position="12"/>
        <end position="34"/>
    </location>
</feature>
<dbReference type="AlphaFoldDB" id="A0A1B4WRK6"/>
<evidence type="ECO:0000256" key="1">
    <source>
        <dbReference type="SAM" id="Phobius"/>
    </source>
</evidence>
<name>A0A1B4WRK6_9BIVA</name>
<keyword evidence="2" id="KW-0496">Mitochondrion</keyword>
<geneLocation type="mitochondrion" evidence="2"/>
<feature type="transmembrane region" description="Helical" evidence="1">
    <location>
        <begin position="84"/>
        <end position="108"/>
    </location>
</feature>
<evidence type="ECO:0000313" key="2">
    <source>
        <dbReference type="EMBL" id="BAV25170.1"/>
    </source>
</evidence>
<protein>
    <submittedName>
        <fullName evidence="2">NADH dehydrogenase subunit 6</fullName>
    </submittedName>
</protein>
<organism evidence="2">
    <name type="scientific">Conchocele cf. bisecta HPD1644</name>
    <dbReference type="NCBI Taxonomy" id="1872713"/>
    <lineage>
        <taxon>Eukaryota</taxon>
        <taxon>Metazoa</taxon>
        <taxon>Spiralia</taxon>
        <taxon>Lophotrochozoa</taxon>
        <taxon>Mollusca</taxon>
        <taxon>Bivalvia</taxon>
        <taxon>Autobranchia</taxon>
        <taxon>Heteroconchia</taxon>
        <taxon>Euheterodonta</taxon>
        <taxon>Imparidentia</taxon>
        <taxon>Lucinida</taxon>
        <taxon>Thyasiroidea</taxon>
        <taxon>Thyasiridae</taxon>
        <taxon>Conchocele</taxon>
    </lineage>
</organism>
<keyword evidence="1" id="KW-0812">Transmembrane</keyword>
<reference evidence="2" key="1">
    <citation type="journal article" date="2017" name="Mar. Genomics">
        <title>Updated mitochondrial phylogeny of Pteriomorph and Heterodont Bivalvia, including deep-sea chemosymbiotic Bathymodiolus mussels, vesicomyid clams and the thyasirid clam Conchocele cf. bisecta.</title>
        <authorList>
            <person name="Ozawa G."/>
            <person name="Shimamura S."/>
            <person name="Takaki Y."/>
            <person name="Yokobori S."/>
            <person name="Ohara Y."/>
            <person name="Takishita K."/>
            <person name="Maruyama T."/>
            <person name="Fujikura K."/>
            <person name="Yoshida T."/>
        </authorList>
    </citation>
    <scope>NUCLEOTIDE SEQUENCE</scope>
</reference>
<keyword evidence="1" id="KW-0472">Membrane</keyword>
<proteinExistence type="predicted"/>
<feature type="transmembrane region" description="Helical" evidence="1">
    <location>
        <begin position="46"/>
        <end position="72"/>
    </location>
</feature>
<accession>A0A1B4WRK6</accession>
<sequence>MVEFFFILVSFYFILLWVAHPFSFGALLLISSIVVSGWVSFVSSSWYGFMLFLIFVGGLLVLFSYTCALVPLSKDLVIEMKLKMILFLLMTVMMIFILMKIFIPYFIIGGNEVMSYGSSTCSGSGVLITSFTWDVSIVWFVLLLFLVMILVAYVCKNHMFPLRFFLKK</sequence>
<keyword evidence="1" id="KW-1133">Transmembrane helix</keyword>
<feature type="transmembrane region" description="Helical" evidence="1">
    <location>
        <begin position="137"/>
        <end position="155"/>
    </location>
</feature>
<dbReference type="EMBL" id="LC126312">
    <property type="protein sequence ID" value="BAV25170.1"/>
    <property type="molecule type" value="Genomic_DNA"/>
</dbReference>